<reference evidence="8" key="1">
    <citation type="submission" date="2020-10" db="EMBL/GenBank/DDBJ databases">
        <title>Sequencing the genomes of 1000 actinobacteria strains.</title>
        <authorList>
            <person name="Klenk H.-P."/>
        </authorList>
    </citation>
    <scope>NUCLEOTIDE SEQUENCE</scope>
    <source>
        <strain evidence="8">DSM 45354</strain>
    </source>
</reference>
<accession>A0A927MPW2</accession>
<dbReference type="Pfam" id="PF00355">
    <property type="entry name" value="Rieske"/>
    <property type="match status" value="1"/>
</dbReference>
<dbReference type="PANTHER" id="PTHR21266">
    <property type="entry name" value="IRON-SULFUR DOMAIN CONTAINING PROTEIN"/>
    <property type="match status" value="1"/>
</dbReference>
<name>A0A927MPW2_9ACTN</name>
<keyword evidence="9" id="KW-1185">Reference proteome</keyword>
<feature type="region of interest" description="Disordered" evidence="6">
    <location>
        <begin position="201"/>
        <end position="224"/>
    </location>
</feature>
<dbReference type="InterPro" id="IPR045623">
    <property type="entry name" value="LigXa_C"/>
</dbReference>
<dbReference type="Gene3D" id="3.90.380.10">
    <property type="entry name" value="Naphthalene 1,2-dioxygenase Alpha Subunit, Chain A, domain 1"/>
    <property type="match status" value="1"/>
</dbReference>
<dbReference type="AlphaFoldDB" id="A0A927MPW2"/>
<evidence type="ECO:0000256" key="3">
    <source>
        <dbReference type="ARBA" id="ARBA00023002"/>
    </source>
</evidence>
<evidence type="ECO:0000313" key="8">
    <source>
        <dbReference type="EMBL" id="MBE1603899.1"/>
    </source>
</evidence>
<dbReference type="InterPro" id="IPR050584">
    <property type="entry name" value="Cholesterol_7-desaturase"/>
</dbReference>
<protein>
    <submittedName>
        <fullName evidence="8">Phthalate 4,5-dioxygenase oxygenase subunit</fullName>
        <ecNumber evidence="8">1.14.12.7</ecNumber>
    </submittedName>
</protein>
<keyword evidence="4" id="KW-0408">Iron</keyword>
<sequence length="434" mass="48940">MIALLSSRDNERLCRIGAGSDMGRVMRRYWLPVELGSNLVAGGAPHSVKLLGEDLVVLRDPAGRVAVMDEYCPHRGASLALARNENCGLRCIYHGWLIDHRGRIVDIPNEPKPDRLREKVRHTAYRAEELGGVVWAYLGPTELEPPLPRFEWTGMPADHVAIMRLRVDCNWVQVLEGLVDSSHVGFLHSDHVRPVTRTAAPEGGTQVDWEDGGRIQRPSEDHRPRMEVEDTAYGFRSAAIRRPVQDPDHKKYVRTTLFVAPVYTVLPAIPGWGTMQFPVPLDDEHTMFYNIQYCYEQAVEEEFLRAKAGCPPEDAADDPHLVRQRDNRWQQDRMAMQSGASWSGIDGIMLEDLAVQESMGPIYDRSREHLGATDRAVTHMRRVLLRAADTVERGEAPIGVSRDVAHERLRADDRVIDIEQPWQSVGDFSATRAG</sequence>
<dbReference type="Pfam" id="PF19301">
    <property type="entry name" value="LigXa_C"/>
    <property type="match status" value="1"/>
</dbReference>
<dbReference type="GO" id="GO:0004497">
    <property type="term" value="F:monooxygenase activity"/>
    <property type="evidence" value="ECO:0007669"/>
    <property type="project" value="UniProtKB-ARBA"/>
</dbReference>
<dbReference type="InterPro" id="IPR017941">
    <property type="entry name" value="Rieske_2Fe-2S"/>
</dbReference>
<proteinExistence type="predicted"/>
<dbReference type="RefSeq" id="WP_192748597.1">
    <property type="nucleotide sequence ID" value="NZ_BAABJL010000073.1"/>
</dbReference>
<dbReference type="SUPFAM" id="SSF55961">
    <property type="entry name" value="Bet v1-like"/>
    <property type="match status" value="1"/>
</dbReference>
<evidence type="ECO:0000256" key="1">
    <source>
        <dbReference type="ARBA" id="ARBA00022714"/>
    </source>
</evidence>
<organism evidence="8 9">
    <name type="scientific">Actinopolymorpha pittospori</name>
    <dbReference type="NCBI Taxonomy" id="648752"/>
    <lineage>
        <taxon>Bacteria</taxon>
        <taxon>Bacillati</taxon>
        <taxon>Actinomycetota</taxon>
        <taxon>Actinomycetes</taxon>
        <taxon>Propionibacteriales</taxon>
        <taxon>Actinopolymorphaceae</taxon>
        <taxon>Actinopolymorpha</taxon>
    </lineage>
</organism>
<keyword evidence="5" id="KW-0411">Iron-sulfur</keyword>
<evidence type="ECO:0000256" key="6">
    <source>
        <dbReference type="SAM" id="MobiDB-lite"/>
    </source>
</evidence>
<feature type="domain" description="Rieske" evidence="7">
    <location>
        <begin position="30"/>
        <end position="136"/>
    </location>
</feature>
<feature type="compositionally biased region" description="Basic and acidic residues" evidence="6">
    <location>
        <begin position="211"/>
        <end position="224"/>
    </location>
</feature>
<dbReference type="GO" id="GO:0005506">
    <property type="term" value="F:iron ion binding"/>
    <property type="evidence" value="ECO:0007669"/>
    <property type="project" value="InterPro"/>
</dbReference>
<dbReference type="GO" id="GO:0051537">
    <property type="term" value="F:2 iron, 2 sulfur cluster binding"/>
    <property type="evidence" value="ECO:0007669"/>
    <property type="project" value="UniProtKB-KW"/>
</dbReference>
<evidence type="ECO:0000313" key="9">
    <source>
        <dbReference type="Proteomes" id="UP000638648"/>
    </source>
</evidence>
<dbReference type="InterPro" id="IPR015881">
    <property type="entry name" value="ARHD_Rieske_2Fe_2S"/>
</dbReference>
<dbReference type="Gene3D" id="2.102.10.10">
    <property type="entry name" value="Rieske [2Fe-2S] iron-sulphur domain"/>
    <property type="match status" value="1"/>
</dbReference>
<dbReference type="PROSITE" id="PS51296">
    <property type="entry name" value="RIESKE"/>
    <property type="match status" value="1"/>
</dbReference>
<comment type="caution">
    <text evidence="8">The sequence shown here is derived from an EMBL/GenBank/DDBJ whole genome shotgun (WGS) entry which is preliminary data.</text>
</comment>
<evidence type="ECO:0000259" key="7">
    <source>
        <dbReference type="PROSITE" id="PS51296"/>
    </source>
</evidence>
<dbReference type="SUPFAM" id="SSF50022">
    <property type="entry name" value="ISP domain"/>
    <property type="match status" value="1"/>
</dbReference>
<dbReference type="CDD" id="cd03479">
    <property type="entry name" value="Rieske_RO_Alpha_PhDO_like"/>
    <property type="match status" value="1"/>
</dbReference>
<evidence type="ECO:0000256" key="2">
    <source>
        <dbReference type="ARBA" id="ARBA00022723"/>
    </source>
</evidence>
<dbReference type="Proteomes" id="UP000638648">
    <property type="component" value="Unassembled WGS sequence"/>
</dbReference>
<evidence type="ECO:0000256" key="4">
    <source>
        <dbReference type="ARBA" id="ARBA00023004"/>
    </source>
</evidence>
<dbReference type="PROSITE" id="PS00570">
    <property type="entry name" value="RING_HYDROXYL_ALPHA"/>
    <property type="match status" value="1"/>
</dbReference>
<dbReference type="InterPro" id="IPR036922">
    <property type="entry name" value="Rieske_2Fe-2S_sf"/>
</dbReference>
<dbReference type="EMBL" id="JADBEM010000001">
    <property type="protein sequence ID" value="MBE1603899.1"/>
    <property type="molecule type" value="Genomic_DNA"/>
</dbReference>
<dbReference type="EC" id="1.14.12.7" evidence="8"/>
<gene>
    <name evidence="8" type="ORF">HEB94_000747</name>
</gene>
<dbReference type="PANTHER" id="PTHR21266:SF59">
    <property type="entry name" value="BLR4922 PROTEIN"/>
    <property type="match status" value="1"/>
</dbReference>
<dbReference type="GO" id="GO:0018620">
    <property type="term" value="F:phthalate 4,5-dioxygenase activity"/>
    <property type="evidence" value="ECO:0007669"/>
    <property type="project" value="UniProtKB-EC"/>
</dbReference>
<evidence type="ECO:0000256" key="5">
    <source>
        <dbReference type="ARBA" id="ARBA00023014"/>
    </source>
</evidence>
<keyword evidence="1" id="KW-0001">2Fe-2S</keyword>
<keyword evidence="2" id="KW-0479">Metal-binding</keyword>
<keyword evidence="3 8" id="KW-0560">Oxidoreductase</keyword>